<dbReference type="EMBL" id="JBHMEP010000017">
    <property type="protein sequence ID" value="MFB9137706.1"/>
    <property type="molecule type" value="Genomic_DNA"/>
</dbReference>
<proteinExistence type="predicted"/>
<sequence length="239" mass="26722">MADWMHLDKTSGTGPAEVRVTADINETGEIRQATYKVIKEGTKEEKTFVCRQESVPVVIIPEFDFLVLRYIWADEDGIDFDTATGFDNTGLPDVDGKLVGWSKQYQTTQERVGDYLIHGGDNMESGNEAALIQMGPLLDGDNYDKLPLEIRCGIYGNWYGGRERGNVTIKFTAYKGGTMEKRGYDFVNIGGEEVYTGDAPTNVSAHGEDNWQNIKTLYSKVGTMIYNKESRDCIVRIGE</sequence>
<organism evidence="1 2">
    <name type="scientific">Vibrio olivae</name>
    <dbReference type="NCBI Taxonomy" id="1243002"/>
    <lineage>
        <taxon>Bacteria</taxon>
        <taxon>Pseudomonadati</taxon>
        <taxon>Pseudomonadota</taxon>
        <taxon>Gammaproteobacteria</taxon>
        <taxon>Vibrionales</taxon>
        <taxon>Vibrionaceae</taxon>
        <taxon>Vibrio</taxon>
    </lineage>
</organism>
<protein>
    <submittedName>
        <fullName evidence="1">Uncharacterized protein</fullName>
    </submittedName>
</protein>
<accession>A0ABV5HVX5</accession>
<keyword evidence="2" id="KW-1185">Reference proteome</keyword>
<dbReference type="Gene3D" id="2.60.40.10">
    <property type="entry name" value="Immunoglobulins"/>
    <property type="match status" value="1"/>
</dbReference>
<dbReference type="RefSeq" id="WP_390197815.1">
    <property type="nucleotide sequence ID" value="NZ_JBHMEP010000017.1"/>
</dbReference>
<dbReference type="Proteomes" id="UP001589645">
    <property type="component" value="Unassembled WGS sequence"/>
</dbReference>
<reference evidence="1 2" key="1">
    <citation type="submission" date="2024-09" db="EMBL/GenBank/DDBJ databases">
        <authorList>
            <person name="Sun Q."/>
            <person name="Mori K."/>
        </authorList>
    </citation>
    <scope>NUCLEOTIDE SEQUENCE [LARGE SCALE GENOMIC DNA]</scope>
    <source>
        <strain evidence="1 2">CECT 8064</strain>
    </source>
</reference>
<name>A0ABV5HVX5_9VIBR</name>
<evidence type="ECO:0000313" key="1">
    <source>
        <dbReference type="EMBL" id="MFB9137706.1"/>
    </source>
</evidence>
<evidence type="ECO:0000313" key="2">
    <source>
        <dbReference type="Proteomes" id="UP001589645"/>
    </source>
</evidence>
<gene>
    <name evidence="1" type="ORF">ACFFUV_22415</name>
</gene>
<dbReference type="InterPro" id="IPR013783">
    <property type="entry name" value="Ig-like_fold"/>
</dbReference>
<comment type="caution">
    <text evidence="1">The sequence shown here is derived from an EMBL/GenBank/DDBJ whole genome shotgun (WGS) entry which is preliminary data.</text>
</comment>